<accession>A0A9X3RZK3</accession>
<evidence type="ECO:0000256" key="1">
    <source>
        <dbReference type="ARBA" id="ARBA00010641"/>
    </source>
</evidence>
<keyword evidence="2" id="KW-0805">Transcription regulation</keyword>
<proteinExistence type="inferred from homology"/>
<reference evidence="8" key="1">
    <citation type="submission" date="2022-10" db="EMBL/GenBank/DDBJ databases">
        <title>The WGS of Solirubrobacter ginsenosidimutans DSM 21036.</title>
        <authorList>
            <person name="Jiang Z."/>
        </authorList>
    </citation>
    <scope>NUCLEOTIDE SEQUENCE</scope>
    <source>
        <strain evidence="8">DSM 21036</strain>
    </source>
</reference>
<dbReference type="InterPro" id="IPR013249">
    <property type="entry name" value="RNA_pol_sigma70_r4_t2"/>
</dbReference>
<dbReference type="InterPro" id="IPR036388">
    <property type="entry name" value="WH-like_DNA-bd_sf"/>
</dbReference>
<evidence type="ECO:0000313" key="8">
    <source>
        <dbReference type="EMBL" id="MDA0160289.1"/>
    </source>
</evidence>
<gene>
    <name evidence="8" type="ORF">OM076_08440</name>
</gene>
<dbReference type="Gene3D" id="1.10.10.10">
    <property type="entry name" value="Winged helix-like DNA-binding domain superfamily/Winged helix DNA-binding domain"/>
    <property type="match status" value="1"/>
</dbReference>
<keyword evidence="4" id="KW-0238">DNA-binding</keyword>
<evidence type="ECO:0000256" key="5">
    <source>
        <dbReference type="ARBA" id="ARBA00023163"/>
    </source>
</evidence>
<evidence type="ECO:0000313" key="9">
    <source>
        <dbReference type="Proteomes" id="UP001149140"/>
    </source>
</evidence>
<dbReference type="InterPro" id="IPR007627">
    <property type="entry name" value="RNA_pol_sigma70_r2"/>
</dbReference>
<dbReference type="PANTHER" id="PTHR43133:SF8">
    <property type="entry name" value="RNA POLYMERASE SIGMA FACTOR HI_1459-RELATED"/>
    <property type="match status" value="1"/>
</dbReference>
<name>A0A9X3RZK3_9ACTN</name>
<comment type="similarity">
    <text evidence="1">Belongs to the sigma-70 factor family. ECF subfamily.</text>
</comment>
<dbReference type="RefSeq" id="WP_270039063.1">
    <property type="nucleotide sequence ID" value="NZ_JAPDOD010000005.1"/>
</dbReference>
<dbReference type="Pfam" id="PF04542">
    <property type="entry name" value="Sigma70_r2"/>
    <property type="match status" value="1"/>
</dbReference>
<evidence type="ECO:0000259" key="7">
    <source>
        <dbReference type="Pfam" id="PF08281"/>
    </source>
</evidence>
<dbReference type="AlphaFoldDB" id="A0A9X3RZK3"/>
<dbReference type="InterPro" id="IPR014284">
    <property type="entry name" value="RNA_pol_sigma-70_dom"/>
</dbReference>
<dbReference type="Gene3D" id="1.10.1740.10">
    <property type="match status" value="1"/>
</dbReference>
<keyword evidence="9" id="KW-1185">Reference proteome</keyword>
<dbReference type="GO" id="GO:0006352">
    <property type="term" value="P:DNA-templated transcription initiation"/>
    <property type="evidence" value="ECO:0007669"/>
    <property type="project" value="InterPro"/>
</dbReference>
<organism evidence="8 9">
    <name type="scientific">Solirubrobacter ginsenosidimutans</name>
    <dbReference type="NCBI Taxonomy" id="490573"/>
    <lineage>
        <taxon>Bacteria</taxon>
        <taxon>Bacillati</taxon>
        <taxon>Actinomycetota</taxon>
        <taxon>Thermoleophilia</taxon>
        <taxon>Solirubrobacterales</taxon>
        <taxon>Solirubrobacteraceae</taxon>
        <taxon>Solirubrobacter</taxon>
    </lineage>
</organism>
<protein>
    <submittedName>
        <fullName evidence="8">RNA polymerase sigma factor</fullName>
    </submittedName>
</protein>
<evidence type="ECO:0000256" key="2">
    <source>
        <dbReference type="ARBA" id="ARBA00023015"/>
    </source>
</evidence>
<dbReference type="Proteomes" id="UP001149140">
    <property type="component" value="Unassembled WGS sequence"/>
</dbReference>
<dbReference type="GO" id="GO:0003677">
    <property type="term" value="F:DNA binding"/>
    <property type="evidence" value="ECO:0007669"/>
    <property type="project" value="UniProtKB-KW"/>
</dbReference>
<dbReference type="CDD" id="cd06171">
    <property type="entry name" value="Sigma70_r4"/>
    <property type="match status" value="1"/>
</dbReference>
<evidence type="ECO:0000259" key="6">
    <source>
        <dbReference type="Pfam" id="PF04542"/>
    </source>
</evidence>
<dbReference type="NCBIfam" id="TIGR02937">
    <property type="entry name" value="sigma70-ECF"/>
    <property type="match status" value="1"/>
</dbReference>
<dbReference type="EMBL" id="JAPDOD010000005">
    <property type="protein sequence ID" value="MDA0160289.1"/>
    <property type="molecule type" value="Genomic_DNA"/>
</dbReference>
<keyword evidence="3" id="KW-0731">Sigma factor</keyword>
<dbReference type="SUPFAM" id="SSF88946">
    <property type="entry name" value="Sigma2 domain of RNA polymerase sigma factors"/>
    <property type="match status" value="1"/>
</dbReference>
<feature type="domain" description="RNA polymerase sigma-70 region 2" evidence="6">
    <location>
        <begin position="29"/>
        <end position="96"/>
    </location>
</feature>
<keyword evidence="5" id="KW-0804">Transcription</keyword>
<dbReference type="SUPFAM" id="SSF88659">
    <property type="entry name" value="Sigma3 and sigma4 domains of RNA polymerase sigma factors"/>
    <property type="match status" value="1"/>
</dbReference>
<dbReference type="Pfam" id="PF08281">
    <property type="entry name" value="Sigma70_r4_2"/>
    <property type="match status" value="1"/>
</dbReference>
<dbReference type="GO" id="GO:0016987">
    <property type="term" value="F:sigma factor activity"/>
    <property type="evidence" value="ECO:0007669"/>
    <property type="project" value="UniProtKB-KW"/>
</dbReference>
<dbReference type="InterPro" id="IPR013325">
    <property type="entry name" value="RNA_pol_sigma_r2"/>
</dbReference>
<evidence type="ECO:0000256" key="3">
    <source>
        <dbReference type="ARBA" id="ARBA00023082"/>
    </source>
</evidence>
<dbReference type="InterPro" id="IPR039425">
    <property type="entry name" value="RNA_pol_sigma-70-like"/>
</dbReference>
<comment type="caution">
    <text evidence="8">The sequence shown here is derived from an EMBL/GenBank/DDBJ whole genome shotgun (WGS) entry which is preliminary data.</text>
</comment>
<sequence>MRRRFRILGSPSTSLLVQSLSDVEVFASFYRAYYDGVLSFLVRRVFDPEIAFDLVSETFAKALERRRQFRGDTAEQEQAWLFAIARTELSHYWRSGKTERAAIQRYSIAVPALTEAETDRIEAMAGLAGLGDELADALSELPPDHRLAVELRVIKELSYAELAAELGVSEPTARARVSRGLRTLALHISAEDVNALIGDTA</sequence>
<dbReference type="PANTHER" id="PTHR43133">
    <property type="entry name" value="RNA POLYMERASE ECF-TYPE SIGMA FACTO"/>
    <property type="match status" value="1"/>
</dbReference>
<dbReference type="InterPro" id="IPR013324">
    <property type="entry name" value="RNA_pol_sigma_r3/r4-like"/>
</dbReference>
<evidence type="ECO:0000256" key="4">
    <source>
        <dbReference type="ARBA" id="ARBA00023125"/>
    </source>
</evidence>
<feature type="domain" description="RNA polymerase sigma factor 70 region 4 type 2" evidence="7">
    <location>
        <begin position="133"/>
        <end position="184"/>
    </location>
</feature>